<gene>
    <name evidence="2" type="ORF">EYW47_26025</name>
</gene>
<dbReference type="AlphaFoldDB" id="A0A4R5M4C0"/>
<sequence length="532" mass="58103">MLDLGSVVNGVTTLWNALSKDEPAAGSTVLSVRLLLRSDKPYVGLELSTSELPPDVLSVSPADEPGKPVTWEVPLEAFGAVEGSGFGAPAPLEVPAMLVSDLRYCLERLEGASRRPLWLRLIRPYGLLGSAAWERTLCGELQRPTLRLPDFPERPAERTDALENAVVVDPPPDTDESVLKTRVRTLIESVLEASSRSRTRVHVFTRRRWYPSLSLFDADSRVTVYDPDQRPEREWAPADADADAPPNVLRAARSDRATQLRSAAWATWIAGALDGRGLDALHLVCRSKWTDSGACLVLSNSPAMEEDEITLREIGYEELELLAIRSGAWSVTFVPATVAQSHPMACVADGFAQRRAGAVLFHSLCEAQEDASFGAACRLLFGGTSRAPRLTQGFLYCHPDFIYQRAPASSGIPGDTAGLFRFLAENAKLVAARAPLKERLLSTATRFVPLVKTREVTAPPGWLGAAQRFLEAAAFDEVRRSASDLLLSRPTSKTGQTDKTNRQDEKTKAAIDILTEIQGVLKNHAKTNKEES</sequence>
<proteinExistence type="predicted"/>
<evidence type="ECO:0000313" key="2">
    <source>
        <dbReference type="EMBL" id="TDG20627.1"/>
    </source>
</evidence>
<dbReference type="OrthoDB" id="9145917at2"/>
<evidence type="ECO:0000313" key="3">
    <source>
        <dbReference type="Proteomes" id="UP000295722"/>
    </source>
</evidence>
<evidence type="ECO:0000256" key="1">
    <source>
        <dbReference type="SAM" id="MobiDB-lite"/>
    </source>
</evidence>
<dbReference type="EMBL" id="SMRP01000015">
    <property type="protein sequence ID" value="TDG20627.1"/>
    <property type="molecule type" value="Genomic_DNA"/>
</dbReference>
<feature type="compositionally biased region" description="Polar residues" evidence="1">
    <location>
        <begin position="489"/>
        <end position="498"/>
    </location>
</feature>
<comment type="caution">
    <text evidence="2">The sequence shown here is derived from an EMBL/GenBank/DDBJ whole genome shotgun (WGS) entry which is preliminary data.</text>
</comment>
<accession>A0A4R5M4C0</accession>
<keyword evidence="3" id="KW-1185">Reference proteome</keyword>
<dbReference type="RefSeq" id="WP_133197703.1">
    <property type="nucleotide sequence ID" value="NZ_JBHUCW010000005.1"/>
</dbReference>
<feature type="region of interest" description="Disordered" evidence="1">
    <location>
        <begin position="486"/>
        <end position="507"/>
    </location>
</feature>
<dbReference type="Proteomes" id="UP000295722">
    <property type="component" value="Unassembled WGS sequence"/>
</dbReference>
<protein>
    <submittedName>
        <fullName evidence="2">Uncharacterized protein</fullName>
    </submittedName>
</protein>
<name>A0A4R5M4C0_9BURK</name>
<reference evidence="2 3" key="1">
    <citation type="submission" date="2019-03" db="EMBL/GenBank/DDBJ databases">
        <title>Paraburkholderia sp. 4M-K11, isolated from subtropical forest soil.</title>
        <authorList>
            <person name="Gao Z.-H."/>
            <person name="Qiu L.-H."/>
        </authorList>
    </citation>
    <scope>NUCLEOTIDE SEQUENCE [LARGE SCALE GENOMIC DNA]</scope>
    <source>
        <strain evidence="2 3">4M-K11</strain>
    </source>
</reference>
<organism evidence="2 3">
    <name type="scientific">Paraburkholderia silviterrae</name>
    <dbReference type="NCBI Taxonomy" id="2528715"/>
    <lineage>
        <taxon>Bacteria</taxon>
        <taxon>Pseudomonadati</taxon>
        <taxon>Pseudomonadota</taxon>
        <taxon>Betaproteobacteria</taxon>
        <taxon>Burkholderiales</taxon>
        <taxon>Burkholderiaceae</taxon>
        <taxon>Paraburkholderia</taxon>
    </lineage>
</organism>